<name>A0A3M9NM37_9BACT</name>
<gene>
    <name evidence="1" type="ORF">EFY79_04140</name>
</gene>
<organism evidence="1 2">
    <name type="scientific">Hanamia caeni</name>
    <dbReference type="NCBI Taxonomy" id="2294116"/>
    <lineage>
        <taxon>Bacteria</taxon>
        <taxon>Pseudomonadati</taxon>
        <taxon>Bacteroidota</taxon>
        <taxon>Chitinophagia</taxon>
        <taxon>Chitinophagales</taxon>
        <taxon>Chitinophagaceae</taxon>
        <taxon>Hanamia</taxon>
    </lineage>
</organism>
<accession>A0A3M9NM37</accession>
<reference evidence="1 2" key="1">
    <citation type="submission" date="2018-11" db="EMBL/GenBank/DDBJ databases">
        <title>Draft genome sequence of Ferruginibacter sp. BO-59.</title>
        <authorList>
            <person name="Im W.T."/>
        </authorList>
    </citation>
    <scope>NUCLEOTIDE SEQUENCE [LARGE SCALE GENOMIC DNA]</scope>
    <source>
        <strain evidence="1 2">BO-59</strain>
    </source>
</reference>
<sequence length="112" mass="13197">MCAAISFAKAQNGREKIQALKVAFITQKLHLTPSEAEKFWPVYNQYDNEITQLRATKRDGDVLENEEKLLDIRKKYKPSFEKILGPERLNDLYNAERDFRKVLIQRLKEKGR</sequence>
<evidence type="ECO:0000313" key="2">
    <source>
        <dbReference type="Proteomes" id="UP000267223"/>
    </source>
</evidence>
<evidence type="ECO:0008006" key="3">
    <source>
        <dbReference type="Google" id="ProtNLM"/>
    </source>
</evidence>
<protein>
    <recommendedName>
        <fullName evidence="3">Sensor of ECF-type sigma factor</fullName>
    </recommendedName>
</protein>
<dbReference type="AlphaFoldDB" id="A0A3M9NM37"/>
<evidence type="ECO:0000313" key="1">
    <source>
        <dbReference type="EMBL" id="RNI38859.1"/>
    </source>
</evidence>
<proteinExistence type="predicted"/>
<dbReference type="Proteomes" id="UP000267223">
    <property type="component" value="Unassembled WGS sequence"/>
</dbReference>
<comment type="caution">
    <text evidence="1">The sequence shown here is derived from an EMBL/GenBank/DDBJ whole genome shotgun (WGS) entry which is preliminary data.</text>
</comment>
<keyword evidence="2" id="KW-1185">Reference proteome</keyword>
<dbReference type="EMBL" id="RJJR01000002">
    <property type="protein sequence ID" value="RNI38859.1"/>
    <property type="molecule type" value="Genomic_DNA"/>
</dbReference>